<comment type="caution">
    <text evidence="12">The sequence shown here is derived from an EMBL/GenBank/DDBJ whole genome shotgun (WGS) entry which is preliminary data.</text>
</comment>
<dbReference type="InterPro" id="IPR041529">
    <property type="entry name" value="DUF5598"/>
</dbReference>
<sequence>MSGPLGLPLPLLTDSYKASHFAIYPPAKQATAYGEFRSGFKHDTKDTRIVFYGLRYVLETYISKPWTRQDVKMAEAFFARHNAGFTPYPFPKALFDKFVGENGGYFPVTIEALAEGSVVYPHVPVYQITAKEPYTPLITYLETVLLMTWYPTTVATLSRRTRTTIERAYETSVDSKAMWTLDSRMHDFGFRACTCVEQSVLGGTAHLLNYQGSDTLSAAFYAQYQLNNGDPVATSIPATEHSVMMSHASDREAVLGTIAAYGDGVYACVMDSFDYARALAEVLPAVKQKKLERGGFLVIRPDSGDQVEAVLLGLRAADKVFGSARNSKGYKVISGASVIQGDGVTPESLERILAAVLDAGFSAQCIGFGMGGGLLQKVNRDTLSAAVKISQIIGVDGIKRDIMKFPKEEAEKTSLPGRFAVHADPAQNGAPDSPNLLQVVYDCGPVPGLQWLCFDDLRARIRQQWDRFPVTAQAVSPQLLEHQQKVLKRQREKVDQGTVFQ</sequence>
<dbReference type="PANTHER" id="PTHR43816">
    <property type="entry name" value="NICOTINAMIDE PHOSPHORIBOSYLTRANSFERASE"/>
    <property type="match status" value="1"/>
</dbReference>
<feature type="binding site" evidence="9">
    <location>
        <position position="380"/>
    </location>
    <ligand>
        <name>beta-nicotinamide D-ribonucleotide</name>
        <dbReference type="ChEBI" id="CHEBI:14649"/>
    </ligand>
</feature>
<feature type="domain" description="Nicotinate/nicotinamide phosphoribosyltransferase" evidence="10">
    <location>
        <begin position="184"/>
        <end position="418"/>
    </location>
</feature>
<evidence type="ECO:0000259" key="11">
    <source>
        <dbReference type="Pfam" id="PF18127"/>
    </source>
</evidence>
<evidence type="ECO:0000256" key="6">
    <source>
        <dbReference type="ARBA" id="ARBA00035024"/>
    </source>
</evidence>
<comment type="similarity">
    <text evidence="1">Belongs to the NAPRTase family.</text>
</comment>
<keyword evidence="13" id="KW-1185">Reference proteome</keyword>
<dbReference type="GeneID" id="63806959"/>
<evidence type="ECO:0000313" key="13">
    <source>
        <dbReference type="Proteomes" id="UP000193922"/>
    </source>
</evidence>
<dbReference type="InterPro" id="IPR041525">
    <property type="entry name" value="N/Namide_PRibTrfase"/>
</dbReference>
<evidence type="ECO:0000256" key="5">
    <source>
        <dbReference type="ARBA" id="ARBA00035007"/>
    </source>
</evidence>
<comment type="catalytic activity">
    <reaction evidence="8">
        <text>beta-nicotinamide D-ribonucleotide + diphosphate = 5-phospho-alpha-D-ribose 1-diphosphate + nicotinamide + H(+)</text>
        <dbReference type="Rhea" id="RHEA:16149"/>
        <dbReference type="ChEBI" id="CHEBI:14649"/>
        <dbReference type="ChEBI" id="CHEBI:15378"/>
        <dbReference type="ChEBI" id="CHEBI:17154"/>
        <dbReference type="ChEBI" id="CHEBI:33019"/>
        <dbReference type="ChEBI" id="CHEBI:58017"/>
        <dbReference type="EC" id="2.4.2.12"/>
    </reaction>
    <physiologicalReaction direction="right-to-left" evidence="8">
        <dbReference type="Rhea" id="RHEA:16151"/>
    </physiologicalReaction>
</comment>
<evidence type="ECO:0000256" key="4">
    <source>
        <dbReference type="ARBA" id="ARBA00022679"/>
    </source>
</evidence>
<feature type="binding site" evidence="9">
    <location>
        <position position="241"/>
    </location>
    <ligand>
        <name>diphosphate</name>
        <dbReference type="ChEBI" id="CHEBI:33019"/>
    </ligand>
</feature>
<name>A0A1Y1WBH8_9FUNG</name>
<dbReference type="InterPro" id="IPR036068">
    <property type="entry name" value="Nicotinate_pribotase-like_C"/>
</dbReference>
<keyword evidence="3 12" id="KW-0328">Glycosyltransferase</keyword>
<dbReference type="EMBL" id="MCFD01000005">
    <property type="protein sequence ID" value="ORX70899.1"/>
    <property type="molecule type" value="Genomic_DNA"/>
</dbReference>
<accession>A0A1Y1WBH8</accession>
<feature type="domain" description="Nicotinamide phosphoribosyltransferase N-terminal" evidence="11">
    <location>
        <begin position="11"/>
        <end position="110"/>
    </location>
</feature>
<evidence type="ECO:0000256" key="2">
    <source>
        <dbReference type="ARBA" id="ARBA00022642"/>
    </source>
</evidence>
<dbReference type="GO" id="GO:0047280">
    <property type="term" value="F:nicotinamide phosphoribosyltransferase activity"/>
    <property type="evidence" value="ECO:0007669"/>
    <property type="project" value="UniProtKB-EC"/>
</dbReference>
<dbReference type="STRING" id="61395.A0A1Y1WBH8"/>
<reference evidence="12 13" key="1">
    <citation type="submission" date="2016-07" db="EMBL/GenBank/DDBJ databases">
        <title>Pervasive Adenine N6-methylation of Active Genes in Fungi.</title>
        <authorList>
            <consortium name="DOE Joint Genome Institute"/>
            <person name="Mondo S.J."/>
            <person name="Dannebaum R.O."/>
            <person name="Kuo R.C."/>
            <person name="Labutti K."/>
            <person name="Haridas S."/>
            <person name="Kuo A."/>
            <person name="Salamov A."/>
            <person name="Ahrendt S.R."/>
            <person name="Lipzen A."/>
            <person name="Sullivan W."/>
            <person name="Andreopoulos W.B."/>
            <person name="Clum A."/>
            <person name="Lindquist E."/>
            <person name="Daum C."/>
            <person name="Ramamoorthy G.K."/>
            <person name="Gryganskyi A."/>
            <person name="Culley D."/>
            <person name="Magnuson J.K."/>
            <person name="James T.Y."/>
            <person name="O'Malley M.A."/>
            <person name="Stajich J.E."/>
            <person name="Spatafora J.W."/>
            <person name="Visel A."/>
            <person name="Grigoriev I.V."/>
        </authorList>
    </citation>
    <scope>NUCLEOTIDE SEQUENCE [LARGE SCALE GENOMIC DNA]</scope>
    <source>
        <strain evidence="12 13">ATCC 12442</strain>
    </source>
</reference>
<dbReference type="OrthoDB" id="193380at2759"/>
<dbReference type="InterPro" id="IPR013785">
    <property type="entry name" value="Aldolase_TIM"/>
</dbReference>
<evidence type="ECO:0000256" key="8">
    <source>
        <dbReference type="ARBA" id="ARBA00047835"/>
    </source>
</evidence>
<dbReference type="UniPathway" id="UPA00253"/>
<feature type="binding site" evidence="9">
    <location>
        <begin position="341"/>
        <end position="342"/>
    </location>
    <ligand>
        <name>beta-nicotinamide D-ribonucleotide</name>
        <dbReference type="ChEBI" id="CHEBI:14649"/>
    </ligand>
</feature>
<feature type="binding site" evidence="9">
    <location>
        <position position="214"/>
    </location>
    <ligand>
        <name>beta-nicotinamide D-ribonucleotide</name>
        <dbReference type="ChEBI" id="CHEBI:14649"/>
    </ligand>
</feature>
<organism evidence="12 13">
    <name type="scientific">Linderina pennispora</name>
    <dbReference type="NCBI Taxonomy" id="61395"/>
    <lineage>
        <taxon>Eukaryota</taxon>
        <taxon>Fungi</taxon>
        <taxon>Fungi incertae sedis</taxon>
        <taxon>Zoopagomycota</taxon>
        <taxon>Kickxellomycotina</taxon>
        <taxon>Kickxellomycetes</taxon>
        <taxon>Kickxellales</taxon>
        <taxon>Kickxellaceae</taxon>
        <taxon>Linderina</taxon>
    </lineage>
</organism>
<evidence type="ECO:0000256" key="9">
    <source>
        <dbReference type="PIRSR" id="PIRSR005943-1"/>
    </source>
</evidence>
<dbReference type="InterPro" id="IPR016471">
    <property type="entry name" value="Nicotinamide_PRibTrfase"/>
</dbReference>
<dbReference type="Gene3D" id="3.20.20.70">
    <property type="entry name" value="Aldolase class I"/>
    <property type="match status" value="1"/>
</dbReference>
<dbReference type="EC" id="2.4.2.12" evidence="6"/>
<feature type="binding site" evidence="9">
    <location>
        <position position="191"/>
    </location>
    <ligand>
        <name>diphosphate</name>
        <dbReference type="ChEBI" id="CHEBI:33019"/>
    </ligand>
</feature>
<feature type="binding site" evidence="9">
    <location>
        <position position="372"/>
    </location>
    <ligand>
        <name>beta-nicotinamide D-ribonucleotide</name>
        <dbReference type="ChEBI" id="CHEBI:14649"/>
    </ligand>
</feature>
<comment type="pathway">
    <text evidence="5">Cofactor biosynthesis; NAD(+) biosynthesis; nicotinamide D-ribonucleotide from 5-phospho-alpha-D-ribose 1-diphosphate and nicotinamide: step 1/1.</text>
</comment>
<keyword evidence="2" id="KW-0662">Pyridine nucleotide biosynthesis</keyword>
<dbReference type="RefSeq" id="XP_040744478.1">
    <property type="nucleotide sequence ID" value="XM_040890311.1"/>
</dbReference>
<dbReference type="AlphaFoldDB" id="A0A1Y1WBH8"/>
<evidence type="ECO:0000256" key="1">
    <source>
        <dbReference type="ARBA" id="ARBA00010897"/>
    </source>
</evidence>
<feature type="binding site" evidence="9">
    <location>
        <begin position="300"/>
        <end position="302"/>
    </location>
    <ligand>
        <name>beta-nicotinamide D-ribonucleotide</name>
        <dbReference type="ChEBI" id="CHEBI:14649"/>
    </ligand>
</feature>
<dbReference type="PIRSF" id="PIRSF005943">
    <property type="entry name" value="NMPRT"/>
    <property type="match status" value="1"/>
</dbReference>
<dbReference type="GO" id="GO:0009435">
    <property type="term" value="P:NAD+ biosynthetic process"/>
    <property type="evidence" value="ECO:0007669"/>
    <property type="project" value="UniProtKB-UniPathway"/>
</dbReference>
<evidence type="ECO:0000256" key="7">
    <source>
        <dbReference type="ARBA" id="ARBA00035036"/>
    </source>
</evidence>
<keyword evidence="4 12" id="KW-0808">Transferase</keyword>
<evidence type="ECO:0000259" key="10">
    <source>
        <dbReference type="Pfam" id="PF04095"/>
    </source>
</evidence>
<dbReference type="Pfam" id="PF04095">
    <property type="entry name" value="NAPRTase"/>
    <property type="match status" value="1"/>
</dbReference>
<proteinExistence type="inferred from homology"/>
<dbReference type="SUPFAM" id="SSF51690">
    <property type="entry name" value="Nicotinate/Quinolinate PRTase C-terminal domain-like"/>
    <property type="match status" value="1"/>
</dbReference>
<evidence type="ECO:0000313" key="12">
    <source>
        <dbReference type="EMBL" id="ORX70899.1"/>
    </source>
</evidence>
<protein>
    <recommendedName>
        <fullName evidence="7">Nicotinamide phosphoribosyltransferase</fullName>
        <ecNumber evidence="6">2.4.2.12</ecNumber>
    </recommendedName>
</protein>
<feature type="binding site" evidence="9">
    <location>
        <position position="300"/>
    </location>
    <ligand>
        <name>diphosphate</name>
        <dbReference type="ChEBI" id="CHEBI:33019"/>
    </ligand>
</feature>
<dbReference type="Proteomes" id="UP000193922">
    <property type="component" value="Unassembled WGS sequence"/>
</dbReference>
<dbReference type="PANTHER" id="PTHR43816:SF1">
    <property type="entry name" value="NICOTINAMIDE PHOSPHORIBOSYLTRANSFERASE"/>
    <property type="match status" value="1"/>
</dbReference>
<gene>
    <name evidence="12" type="ORF">DL89DRAFT_292471</name>
</gene>
<dbReference type="Pfam" id="PF18127">
    <property type="entry name" value="NAMPT_N"/>
    <property type="match status" value="1"/>
</dbReference>
<evidence type="ECO:0000256" key="3">
    <source>
        <dbReference type="ARBA" id="ARBA00022676"/>
    </source>
</evidence>